<accession>A0A6S6QWC7</accession>
<organism evidence="1 2">
    <name type="scientific">Anaerocolumna cellulosilytica</name>
    <dbReference type="NCBI Taxonomy" id="433286"/>
    <lineage>
        <taxon>Bacteria</taxon>
        <taxon>Bacillati</taxon>
        <taxon>Bacillota</taxon>
        <taxon>Clostridia</taxon>
        <taxon>Lachnospirales</taxon>
        <taxon>Lachnospiraceae</taxon>
        <taxon>Anaerocolumna</taxon>
    </lineage>
</organism>
<name>A0A6S6QWC7_9FIRM</name>
<protein>
    <submittedName>
        <fullName evidence="1">Uncharacterized protein</fullName>
    </submittedName>
</protein>
<proteinExistence type="predicted"/>
<reference evidence="1 2" key="1">
    <citation type="journal article" date="2016" name="Int. J. Syst. Evol. Microbiol.">
        <title>Descriptions of Anaerotaenia torta gen. nov., sp. nov. and Anaerocolumna cellulosilytica gen. nov., sp. nov. isolated from a methanogenic reactor of cattle waste.</title>
        <authorList>
            <person name="Uek A."/>
            <person name="Ohtaki Y."/>
            <person name="Kaku N."/>
            <person name="Ueki K."/>
        </authorList>
    </citation>
    <scope>NUCLEOTIDE SEQUENCE [LARGE SCALE GENOMIC DNA]</scope>
    <source>
        <strain evidence="1 2">SN021</strain>
    </source>
</reference>
<dbReference type="AlphaFoldDB" id="A0A6S6QWC7"/>
<sequence>MKKQVGLLIILSITLLLWGCSNQAKIHSENTELLQKQDDLTAHIPVQSEETILAKEEDKKVPAVSEVVSTVEEKQLMIKYKGDIYQVSALDVDIDTNHLIKIGKVKSVVSDDKKPNKNNQANRNIKGEPIYQGEENTIIVKINEEYKLLEKQ</sequence>
<keyword evidence="2" id="KW-1185">Reference proteome</keyword>
<dbReference type="Proteomes" id="UP000515561">
    <property type="component" value="Chromosome"/>
</dbReference>
<dbReference type="KEGG" id="acel:acsn021_24930"/>
<dbReference type="RefSeq" id="WP_184088767.1">
    <property type="nucleotide sequence ID" value="NZ_AP023367.1"/>
</dbReference>
<dbReference type="EMBL" id="AP023367">
    <property type="protein sequence ID" value="BCJ94924.1"/>
    <property type="molecule type" value="Genomic_DNA"/>
</dbReference>
<gene>
    <name evidence="1" type="ORF">acsn021_24930</name>
</gene>
<evidence type="ECO:0000313" key="2">
    <source>
        <dbReference type="Proteomes" id="UP000515561"/>
    </source>
</evidence>
<evidence type="ECO:0000313" key="1">
    <source>
        <dbReference type="EMBL" id="BCJ94924.1"/>
    </source>
</evidence>